<keyword evidence="3" id="KW-0274">FAD</keyword>
<comment type="similarity">
    <text evidence="1">Belongs to the FMO family.</text>
</comment>
<evidence type="ECO:0000256" key="3">
    <source>
        <dbReference type="ARBA" id="ARBA00022827"/>
    </source>
</evidence>
<dbReference type="Pfam" id="PF00743">
    <property type="entry name" value="FMO-like"/>
    <property type="match status" value="1"/>
</dbReference>
<evidence type="ECO:0000256" key="4">
    <source>
        <dbReference type="ARBA" id="ARBA00023002"/>
    </source>
</evidence>
<gene>
    <name evidence="6" type="ORF">K458DRAFT_450211</name>
</gene>
<proteinExistence type="inferred from homology"/>
<evidence type="ECO:0000256" key="5">
    <source>
        <dbReference type="SAM" id="SignalP"/>
    </source>
</evidence>
<dbReference type="Gene3D" id="3.50.50.60">
    <property type="entry name" value="FAD/NAD(P)-binding domain"/>
    <property type="match status" value="2"/>
</dbReference>
<protein>
    <submittedName>
        <fullName evidence="6">FAD/NAD(P)-binding domain-containing protein</fullName>
    </submittedName>
</protein>
<feature type="chain" id="PRO_5026265201" evidence="5">
    <location>
        <begin position="23"/>
        <end position="500"/>
    </location>
</feature>
<accession>A0A6G1J423</accession>
<keyword evidence="4" id="KW-0560">Oxidoreductase</keyword>
<dbReference type="GO" id="GO:0004499">
    <property type="term" value="F:N,N-dimethylaniline monooxygenase activity"/>
    <property type="evidence" value="ECO:0007669"/>
    <property type="project" value="InterPro"/>
</dbReference>
<evidence type="ECO:0000313" key="7">
    <source>
        <dbReference type="Proteomes" id="UP000799291"/>
    </source>
</evidence>
<evidence type="ECO:0000256" key="2">
    <source>
        <dbReference type="ARBA" id="ARBA00022630"/>
    </source>
</evidence>
<dbReference type="AlphaFoldDB" id="A0A6G1J423"/>
<organism evidence="6 7">
    <name type="scientific">Lentithecium fluviatile CBS 122367</name>
    <dbReference type="NCBI Taxonomy" id="1168545"/>
    <lineage>
        <taxon>Eukaryota</taxon>
        <taxon>Fungi</taxon>
        <taxon>Dikarya</taxon>
        <taxon>Ascomycota</taxon>
        <taxon>Pezizomycotina</taxon>
        <taxon>Dothideomycetes</taxon>
        <taxon>Pleosporomycetidae</taxon>
        <taxon>Pleosporales</taxon>
        <taxon>Massarineae</taxon>
        <taxon>Lentitheciaceae</taxon>
        <taxon>Lentithecium</taxon>
    </lineage>
</organism>
<keyword evidence="7" id="KW-1185">Reference proteome</keyword>
<dbReference type="GO" id="GO:0050661">
    <property type="term" value="F:NADP binding"/>
    <property type="evidence" value="ECO:0007669"/>
    <property type="project" value="InterPro"/>
</dbReference>
<keyword evidence="5" id="KW-0732">Signal</keyword>
<dbReference type="InterPro" id="IPR050346">
    <property type="entry name" value="FMO-like"/>
</dbReference>
<dbReference type="SUPFAM" id="SSF51905">
    <property type="entry name" value="FAD/NAD(P)-binding domain"/>
    <property type="match status" value="2"/>
</dbReference>
<dbReference type="OrthoDB" id="66881at2759"/>
<name>A0A6G1J423_9PLEO</name>
<evidence type="ECO:0000313" key="6">
    <source>
        <dbReference type="EMBL" id="KAF2685266.1"/>
    </source>
</evidence>
<dbReference type="InterPro" id="IPR036188">
    <property type="entry name" value="FAD/NAD-bd_sf"/>
</dbReference>
<reference evidence="6" key="1">
    <citation type="journal article" date="2020" name="Stud. Mycol.">
        <title>101 Dothideomycetes genomes: a test case for predicting lifestyles and emergence of pathogens.</title>
        <authorList>
            <person name="Haridas S."/>
            <person name="Albert R."/>
            <person name="Binder M."/>
            <person name="Bloem J."/>
            <person name="Labutti K."/>
            <person name="Salamov A."/>
            <person name="Andreopoulos B."/>
            <person name="Baker S."/>
            <person name="Barry K."/>
            <person name="Bills G."/>
            <person name="Bluhm B."/>
            <person name="Cannon C."/>
            <person name="Castanera R."/>
            <person name="Culley D."/>
            <person name="Daum C."/>
            <person name="Ezra D."/>
            <person name="Gonzalez J."/>
            <person name="Henrissat B."/>
            <person name="Kuo A."/>
            <person name="Liang C."/>
            <person name="Lipzen A."/>
            <person name="Lutzoni F."/>
            <person name="Magnuson J."/>
            <person name="Mondo S."/>
            <person name="Nolan M."/>
            <person name="Ohm R."/>
            <person name="Pangilinan J."/>
            <person name="Park H.-J."/>
            <person name="Ramirez L."/>
            <person name="Alfaro M."/>
            <person name="Sun H."/>
            <person name="Tritt A."/>
            <person name="Yoshinaga Y."/>
            <person name="Zwiers L.-H."/>
            <person name="Turgeon B."/>
            <person name="Goodwin S."/>
            <person name="Spatafora J."/>
            <person name="Crous P."/>
            <person name="Grigoriev I."/>
        </authorList>
    </citation>
    <scope>NUCLEOTIDE SEQUENCE</scope>
    <source>
        <strain evidence="6">CBS 122367</strain>
    </source>
</reference>
<evidence type="ECO:0000256" key="1">
    <source>
        <dbReference type="ARBA" id="ARBA00009183"/>
    </source>
</evidence>
<keyword evidence="2" id="KW-0285">Flavoprotein</keyword>
<dbReference type="InterPro" id="IPR020946">
    <property type="entry name" value="Flavin_mOase-like"/>
</dbReference>
<sequence>MHSHSGNNVAIIGAGLYGLVTAKVLLDETNNAFSSITIFEKQSSLGGVWSQDRIYPGLASNSPALTYEIPGFKYPERLRKCGAHVEAEDVNAYLNAYAETFDLKRCVRFSSEVRDVSWNAEEQMWRIVGYDGSGGFENFFKFVVVCNGLYHAKNIPEIPHCTGSGSLPKTFHSADVGNPDVRRTLSISRHTVVVGAGKSAIDLATLIAKDAWTKKQESTPRVTLVYKRPHWLSPRSILMGAIHFERVLFSRFLNAWLPFAIHPDLFHAWIAETSLGKRITAKIFQCVEMDMKMSCGQMDLPETIPNHPLRDALSGALHVAPTGYLDLVRAKRISIIEGSVASILEAGVEVQKNDGKALRLDADNILWATGYKISFPFFTSSTLQQLGITRAPFICNPNDLPFMKLHRLIVPPTTTHPNYITSNPCRSIAFNGFAYSLLNPTVAYVSAHWIADYFLGKMDLPDAKSMIAGKTRYIPRNCANSRVADLRSRSKARLTSGCRC</sequence>
<dbReference type="Proteomes" id="UP000799291">
    <property type="component" value="Unassembled WGS sequence"/>
</dbReference>
<feature type="signal peptide" evidence="5">
    <location>
        <begin position="1"/>
        <end position="22"/>
    </location>
</feature>
<dbReference type="PANTHER" id="PTHR23023">
    <property type="entry name" value="DIMETHYLANILINE MONOOXYGENASE"/>
    <property type="match status" value="1"/>
</dbReference>
<dbReference type="EMBL" id="MU005579">
    <property type="protein sequence ID" value="KAF2685266.1"/>
    <property type="molecule type" value="Genomic_DNA"/>
</dbReference>
<dbReference type="GO" id="GO:0050660">
    <property type="term" value="F:flavin adenine dinucleotide binding"/>
    <property type="evidence" value="ECO:0007669"/>
    <property type="project" value="InterPro"/>
</dbReference>